<evidence type="ECO:0000256" key="1">
    <source>
        <dbReference type="ARBA" id="ARBA00004141"/>
    </source>
</evidence>
<dbReference type="RefSeq" id="WP_250454977.1">
    <property type="nucleotide sequence ID" value="NZ_JAKLPG010000020.1"/>
</dbReference>
<feature type="transmembrane region" description="Helical" evidence="5">
    <location>
        <begin position="248"/>
        <end position="269"/>
    </location>
</feature>
<feature type="transmembrane region" description="Helical" evidence="5">
    <location>
        <begin position="218"/>
        <end position="236"/>
    </location>
</feature>
<accession>A0A9X3XQ57</accession>
<keyword evidence="2 5" id="KW-0812">Transmembrane</keyword>
<dbReference type="Gene3D" id="1.50.10.150">
    <property type="entry name" value="Voltage-dependent anion channel"/>
    <property type="match status" value="1"/>
</dbReference>
<evidence type="ECO:0000313" key="7">
    <source>
        <dbReference type="Proteomes" id="UP001141183"/>
    </source>
</evidence>
<feature type="transmembrane region" description="Helical" evidence="5">
    <location>
        <begin position="289"/>
        <end position="310"/>
    </location>
</feature>
<keyword evidence="7" id="KW-1185">Reference proteome</keyword>
<proteinExistence type="predicted"/>
<dbReference type="Proteomes" id="UP001141183">
    <property type="component" value="Unassembled WGS sequence"/>
</dbReference>
<dbReference type="GO" id="GO:0046583">
    <property type="term" value="F:monoatomic cation efflux transmembrane transporter activity"/>
    <property type="evidence" value="ECO:0007669"/>
    <property type="project" value="TreeGrafter"/>
</dbReference>
<feature type="transmembrane region" description="Helical" evidence="5">
    <location>
        <begin position="161"/>
        <end position="179"/>
    </location>
</feature>
<dbReference type="PANTHER" id="PTHR37955">
    <property type="entry name" value="TELLURITE RESISTANCE PROTEIN TEHA"/>
    <property type="match status" value="1"/>
</dbReference>
<dbReference type="InterPro" id="IPR052951">
    <property type="entry name" value="Tellurite_res_ion_channel"/>
</dbReference>
<feature type="transmembrane region" description="Helical" evidence="5">
    <location>
        <begin position="12"/>
        <end position="31"/>
    </location>
</feature>
<feature type="transmembrane region" description="Helical" evidence="5">
    <location>
        <begin position="99"/>
        <end position="120"/>
    </location>
</feature>
<gene>
    <name evidence="6" type="ORF">NE398_12795</name>
</gene>
<dbReference type="InterPro" id="IPR004695">
    <property type="entry name" value="SLAC1/Mae1/Ssu1/TehA"/>
</dbReference>
<keyword evidence="4 5" id="KW-0472">Membrane</keyword>
<dbReference type="EMBL" id="JAMRYU010000013">
    <property type="protein sequence ID" value="MDC4241037.1"/>
    <property type="molecule type" value="Genomic_DNA"/>
</dbReference>
<feature type="transmembrane region" description="Helical" evidence="5">
    <location>
        <begin position="191"/>
        <end position="212"/>
    </location>
</feature>
<sequence>MKNNLIFRKIENLPIPIIPTMVGAATLSNIYSSLGYTWVKHLTMWITTGILIAYLVKILAFYPTCKKEYSNTVPASLYAGITMITMILGGYYFDYNNSFGKMLWFIGVLLHTVHIIIFTYRNVIKGVNKDTFVPSWFVTYNGLMVSTVVGSVMKEPLISKIVLYYGIMVLLVILPFMIIRLKTIPLKEAFFHTQAILLAPSSLCVVSYINVVEEPNKILLYLLYILVFSTLLFVVYKLPKFFSYKFTPAFAGLTFPMAIGTLASIKMSGFLINDGYEMIGNIIKQISGIQIYITTGIITFVLFNFFTMCMKSIKEN</sequence>
<dbReference type="Pfam" id="PF03595">
    <property type="entry name" value="SLAC1"/>
    <property type="match status" value="1"/>
</dbReference>
<comment type="caution">
    <text evidence="6">The sequence shown here is derived from an EMBL/GenBank/DDBJ whole genome shotgun (WGS) entry which is preliminary data.</text>
</comment>
<evidence type="ECO:0000256" key="5">
    <source>
        <dbReference type="SAM" id="Phobius"/>
    </source>
</evidence>
<dbReference type="PANTHER" id="PTHR37955:SF1">
    <property type="entry name" value="DEP DOMAIN-CONTAINING PROTEIN"/>
    <property type="match status" value="1"/>
</dbReference>
<name>A0A9X3XQ57_9CLOT</name>
<dbReference type="GO" id="GO:0005886">
    <property type="term" value="C:plasma membrane"/>
    <property type="evidence" value="ECO:0007669"/>
    <property type="project" value="TreeGrafter"/>
</dbReference>
<feature type="transmembrane region" description="Helical" evidence="5">
    <location>
        <begin position="43"/>
        <end position="63"/>
    </location>
</feature>
<evidence type="ECO:0000256" key="3">
    <source>
        <dbReference type="ARBA" id="ARBA00022989"/>
    </source>
</evidence>
<feature type="transmembrane region" description="Helical" evidence="5">
    <location>
        <begin position="75"/>
        <end position="93"/>
    </location>
</feature>
<evidence type="ECO:0000256" key="2">
    <source>
        <dbReference type="ARBA" id="ARBA00022692"/>
    </source>
</evidence>
<reference evidence="6" key="1">
    <citation type="submission" date="2022-05" db="EMBL/GenBank/DDBJ databases">
        <title>Draft genome sequence of Clostridium tertium strain CP3 isolated from Peru.</title>
        <authorList>
            <person name="Hurtado R."/>
            <person name="Lima L."/>
            <person name="Sousa T."/>
            <person name="Jaiswal A.K."/>
            <person name="Tiwari S."/>
            <person name="Maturrano L."/>
            <person name="Brenig B."/>
            <person name="Azevedo V."/>
        </authorList>
    </citation>
    <scope>NUCLEOTIDE SEQUENCE</scope>
    <source>
        <strain evidence="6">CP3</strain>
    </source>
</reference>
<comment type="subcellular location">
    <subcellularLocation>
        <location evidence="1">Membrane</location>
        <topology evidence="1">Multi-pass membrane protein</topology>
    </subcellularLocation>
</comment>
<keyword evidence="3 5" id="KW-1133">Transmembrane helix</keyword>
<evidence type="ECO:0000313" key="6">
    <source>
        <dbReference type="EMBL" id="MDC4241037.1"/>
    </source>
</evidence>
<evidence type="ECO:0000256" key="4">
    <source>
        <dbReference type="ARBA" id="ARBA00023136"/>
    </source>
</evidence>
<organism evidence="6 7">
    <name type="scientific">Clostridium tertium</name>
    <dbReference type="NCBI Taxonomy" id="1559"/>
    <lineage>
        <taxon>Bacteria</taxon>
        <taxon>Bacillati</taxon>
        <taxon>Bacillota</taxon>
        <taxon>Clostridia</taxon>
        <taxon>Eubacteriales</taxon>
        <taxon>Clostridiaceae</taxon>
        <taxon>Clostridium</taxon>
    </lineage>
</organism>
<dbReference type="AlphaFoldDB" id="A0A9X3XQ57"/>
<dbReference type="InterPro" id="IPR038665">
    <property type="entry name" value="Voltage-dep_anion_channel_sf"/>
</dbReference>
<dbReference type="CDD" id="cd09325">
    <property type="entry name" value="TDT_C4-dicarb_trans"/>
    <property type="match status" value="1"/>
</dbReference>
<protein>
    <submittedName>
        <fullName evidence="6">TDT family transporter</fullName>
    </submittedName>
</protein>